<accession>A0A1N7M932</accession>
<sequence>MATQQDNHQQGAVMALNGWSIQDIQTFGLKLNMPHDVTEQMIDGYIHALKNLFHTKHLQLAISISPLSVVTGTSVNILSSKTTKKAFG</sequence>
<dbReference type="STRING" id="619304.SAMN05421760_105276"/>
<dbReference type="Proteomes" id="UP000185999">
    <property type="component" value="Unassembled WGS sequence"/>
</dbReference>
<gene>
    <name evidence="1" type="ORF">SAMN05421760_105276</name>
</gene>
<dbReference type="AlphaFoldDB" id="A0A1N7M932"/>
<protein>
    <submittedName>
        <fullName evidence="1">Uncharacterized protein</fullName>
    </submittedName>
</protein>
<proteinExistence type="predicted"/>
<dbReference type="EMBL" id="FTOE01000005">
    <property type="protein sequence ID" value="SIS82552.1"/>
    <property type="molecule type" value="Genomic_DNA"/>
</dbReference>
<keyword evidence="2" id="KW-1185">Reference proteome</keyword>
<evidence type="ECO:0000313" key="1">
    <source>
        <dbReference type="EMBL" id="SIS82552.1"/>
    </source>
</evidence>
<organism evidence="1 2">
    <name type="scientific">Neptunomonas antarctica</name>
    <dbReference type="NCBI Taxonomy" id="619304"/>
    <lineage>
        <taxon>Bacteria</taxon>
        <taxon>Pseudomonadati</taxon>
        <taxon>Pseudomonadota</taxon>
        <taxon>Gammaproteobacteria</taxon>
        <taxon>Oceanospirillales</taxon>
        <taxon>Oceanospirillaceae</taxon>
        <taxon>Neptunomonas</taxon>
    </lineage>
</organism>
<dbReference type="RefSeq" id="WP_054340301.1">
    <property type="nucleotide sequence ID" value="NZ_FTOE01000005.1"/>
</dbReference>
<dbReference type="OrthoDB" id="9759187at2"/>
<name>A0A1N7M932_9GAMM</name>
<evidence type="ECO:0000313" key="2">
    <source>
        <dbReference type="Proteomes" id="UP000185999"/>
    </source>
</evidence>
<reference evidence="2" key="1">
    <citation type="submission" date="2017-01" db="EMBL/GenBank/DDBJ databases">
        <authorList>
            <person name="Varghese N."/>
            <person name="Submissions S."/>
        </authorList>
    </citation>
    <scope>NUCLEOTIDE SEQUENCE [LARGE SCALE GENOMIC DNA]</scope>
    <source>
        <strain evidence="2">DSM 22306</strain>
    </source>
</reference>